<dbReference type="EMBL" id="BPLR01013008">
    <property type="protein sequence ID" value="GIY58048.1"/>
    <property type="molecule type" value="Genomic_DNA"/>
</dbReference>
<dbReference type="AlphaFoldDB" id="A0AAV4UJU7"/>
<protein>
    <submittedName>
        <fullName evidence="1">Uncharacterized protein</fullName>
    </submittedName>
</protein>
<evidence type="ECO:0000313" key="1">
    <source>
        <dbReference type="EMBL" id="GIY58048.1"/>
    </source>
</evidence>
<gene>
    <name evidence="1" type="ORF">CEXT_174801</name>
</gene>
<keyword evidence="2" id="KW-1185">Reference proteome</keyword>
<evidence type="ECO:0000313" key="2">
    <source>
        <dbReference type="Proteomes" id="UP001054945"/>
    </source>
</evidence>
<sequence length="109" mass="12044">MKVNLPAENKNLFPQISMNEAAGVPELTSRENLEVEKKRKCIPQALPLIKSTTSLQNSISINEAAGVPELTSRENLEVEKKEVYSPSVAPDKVNCFVCRILRVTSTCQS</sequence>
<reference evidence="1 2" key="1">
    <citation type="submission" date="2021-06" db="EMBL/GenBank/DDBJ databases">
        <title>Caerostris extrusa draft genome.</title>
        <authorList>
            <person name="Kono N."/>
            <person name="Arakawa K."/>
        </authorList>
    </citation>
    <scope>NUCLEOTIDE SEQUENCE [LARGE SCALE GENOMIC DNA]</scope>
</reference>
<proteinExistence type="predicted"/>
<comment type="caution">
    <text evidence="1">The sequence shown here is derived from an EMBL/GenBank/DDBJ whole genome shotgun (WGS) entry which is preliminary data.</text>
</comment>
<name>A0AAV4UJU7_CAEEX</name>
<dbReference type="Proteomes" id="UP001054945">
    <property type="component" value="Unassembled WGS sequence"/>
</dbReference>
<accession>A0AAV4UJU7</accession>
<organism evidence="1 2">
    <name type="scientific">Caerostris extrusa</name>
    <name type="common">Bark spider</name>
    <name type="synonym">Caerostris bankana</name>
    <dbReference type="NCBI Taxonomy" id="172846"/>
    <lineage>
        <taxon>Eukaryota</taxon>
        <taxon>Metazoa</taxon>
        <taxon>Ecdysozoa</taxon>
        <taxon>Arthropoda</taxon>
        <taxon>Chelicerata</taxon>
        <taxon>Arachnida</taxon>
        <taxon>Araneae</taxon>
        <taxon>Araneomorphae</taxon>
        <taxon>Entelegynae</taxon>
        <taxon>Araneoidea</taxon>
        <taxon>Araneidae</taxon>
        <taxon>Caerostris</taxon>
    </lineage>
</organism>